<name>A0A4R1K8W6_9BACT</name>
<protein>
    <submittedName>
        <fullName evidence="3">Acyl-CoA thioester hydrolase</fullName>
    </submittedName>
</protein>
<dbReference type="EMBL" id="SMGG01000006">
    <property type="protein sequence ID" value="TCK59579.1"/>
    <property type="molecule type" value="Genomic_DNA"/>
</dbReference>
<comment type="similarity">
    <text evidence="1">Belongs to the 4-hydroxybenzoyl-CoA thioesterase family.</text>
</comment>
<dbReference type="NCBIfam" id="TIGR00051">
    <property type="entry name" value="YbgC/FadM family acyl-CoA thioesterase"/>
    <property type="match status" value="1"/>
</dbReference>
<evidence type="ECO:0000256" key="2">
    <source>
        <dbReference type="ARBA" id="ARBA00022801"/>
    </source>
</evidence>
<organism evidence="3 4">
    <name type="scientific">Seleniivibrio woodruffii</name>
    <dbReference type="NCBI Taxonomy" id="1078050"/>
    <lineage>
        <taxon>Bacteria</taxon>
        <taxon>Pseudomonadati</taxon>
        <taxon>Deferribacterota</taxon>
        <taxon>Deferribacteres</taxon>
        <taxon>Deferribacterales</taxon>
        <taxon>Geovibrionaceae</taxon>
        <taxon>Seleniivibrio</taxon>
    </lineage>
</organism>
<proteinExistence type="inferred from homology"/>
<reference evidence="3 4" key="1">
    <citation type="submission" date="2019-03" db="EMBL/GenBank/DDBJ databases">
        <title>Genomic Encyclopedia of Type Strains, Phase IV (KMG-IV): sequencing the most valuable type-strain genomes for metagenomic binning, comparative biology and taxonomic classification.</title>
        <authorList>
            <person name="Goeker M."/>
        </authorList>
    </citation>
    <scope>NUCLEOTIDE SEQUENCE [LARGE SCALE GENOMIC DNA]</scope>
    <source>
        <strain evidence="3 4">DSM 24984</strain>
    </source>
</reference>
<sequence>MEGYRFSLDFKVRDYECDMEGIVNNAVYMNYLEHARHEFLHSIGINFAEMTAKGIIMIVTRAELDYKSSLRSGDTFTVCINVERESKLRFTFVQDIFNSDGKLVLKAKITGTAINEKGRPDMPAELLQAFGL</sequence>
<dbReference type="PANTHER" id="PTHR31793:SF27">
    <property type="entry name" value="NOVEL THIOESTERASE SUPERFAMILY DOMAIN AND SAPOSIN A-TYPE DOMAIN CONTAINING PROTEIN (0610012H03RIK)"/>
    <property type="match status" value="1"/>
</dbReference>
<dbReference type="AlphaFoldDB" id="A0A4R1K8W6"/>
<dbReference type="SUPFAM" id="SSF54637">
    <property type="entry name" value="Thioesterase/thiol ester dehydrase-isomerase"/>
    <property type="match status" value="1"/>
</dbReference>
<dbReference type="PANTHER" id="PTHR31793">
    <property type="entry name" value="4-HYDROXYBENZOYL-COA THIOESTERASE FAMILY MEMBER"/>
    <property type="match status" value="1"/>
</dbReference>
<dbReference type="Gene3D" id="3.10.129.10">
    <property type="entry name" value="Hotdog Thioesterase"/>
    <property type="match status" value="1"/>
</dbReference>
<evidence type="ECO:0000313" key="4">
    <source>
        <dbReference type="Proteomes" id="UP000294614"/>
    </source>
</evidence>
<dbReference type="PIRSF" id="PIRSF003230">
    <property type="entry name" value="YbgC"/>
    <property type="match status" value="1"/>
</dbReference>
<evidence type="ECO:0000313" key="3">
    <source>
        <dbReference type="EMBL" id="TCK59579.1"/>
    </source>
</evidence>
<evidence type="ECO:0000256" key="1">
    <source>
        <dbReference type="ARBA" id="ARBA00005953"/>
    </source>
</evidence>
<dbReference type="RefSeq" id="WP_132874485.1">
    <property type="nucleotide sequence ID" value="NZ_JAJUHT010000008.1"/>
</dbReference>
<dbReference type="Pfam" id="PF13279">
    <property type="entry name" value="4HBT_2"/>
    <property type="match status" value="1"/>
</dbReference>
<dbReference type="InterPro" id="IPR006684">
    <property type="entry name" value="YbgC/YbaW"/>
</dbReference>
<comment type="caution">
    <text evidence="3">The sequence shown here is derived from an EMBL/GenBank/DDBJ whole genome shotgun (WGS) entry which is preliminary data.</text>
</comment>
<dbReference type="InterPro" id="IPR029069">
    <property type="entry name" value="HotDog_dom_sf"/>
</dbReference>
<dbReference type="InterPro" id="IPR050563">
    <property type="entry name" value="4-hydroxybenzoyl-CoA_TE"/>
</dbReference>
<accession>A0A4R1K8W6</accession>
<dbReference type="CDD" id="cd00586">
    <property type="entry name" value="4HBT"/>
    <property type="match status" value="1"/>
</dbReference>
<gene>
    <name evidence="3" type="ORF">C8D98_2513</name>
</gene>
<dbReference type="OrthoDB" id="9799036at2"/>
<dbReference type="GO" id="GO:0047617">
    <property type="term" value="F:fatty acyl-CoA hydrolase activity"/>
    <property type="evidence" value="ECO:0007669"/>
    <property type="project" value="TreeGrafter"/>
</dbReference>
<keyword evidence="4" id="KW-1185">Reference proteome</keyword>
<keyword evidence="2 3" id="KW-0378">Hydrolase</keyword>
<dbReference type="Proteomes" id="UP000294614">
    <property type="component" value="Unassembled WGS sequence"/>
</dbReference>